<evidence type="ECO:0000259" key="1">
    <source>
        <dbReference type="Pfam" id="PF03551"/>
    </source>
</evidence>
<gene>
    <name evidence="2" type="ORF">ABFY20_01735</name>
</gene>
<accession>A0AB39BH99</accession>
<evidence type="ECO:0000313" key="2">
    <source>
        <dbReference type="EMBL" id="XDI05839.1"/>
    </source>
</evidence>
<dbReference type="InterPro" id="IPR036390">
    <property type="entry name" value="WH_DNA-bd_sf"/>
</dbReference>
<dbReference type="InterPro" id="IPR052509">
    <property type="entry name" value="Metal_resp_DNA-bind_regulator"/>
</dbReference>
<dbReference type="PANTHER" id="PTHR33169:SF13">
    <property type="entry name" value="PADR-FAMILY TRANSCRIPTIONAL REGULATOR"/>
    <property type="match status" value="1"/>
</dbReference>
<dbReference type="AlphaFoldDB" id="A0AB39BH99"/>
<dbReference type="Gene3D" id="1.10.10.10">
    <property type="entry name" value="Winged helix-like DNA-binding domain superfamily/Winged helix DNA-binding domain"/>
    <property type="match status" value="1"/>
</dbReference>
<name>A0AB39BH99_9MICO</name>
<dbReference type="Pfam" id="PF03551">
    <property type="entry name" value="PadR"/>
    <property type="match status" value="1"/>
</dbReference>
<dbReference type="PANTHER" id="PTHR33169">
    <property type="entry name" value="PADR-FAMILY TRANSCRIPTIONAL REGULATOR"/>
    <property type="match status" value="1"/>
</dbReference>
<dbReference type="RefSeq" id="WP_368498228.1">
    <property type="nucleotide sequence ID" value="NZ_CP162511.1"/>
</dbReference>
<protein>
    <submittedName>
        <fullName evidence="2">PadR family transcriptional regulator</fullName>
    </submittedName>
</protein>
<dbReference type="SUPFAM" id="SSF46785">
    <property type="entry name" value="Winged helix' DNA-binding domain"/>
    <property type="match status" value="1"/>
</dbReference>
<proteinExistence type="predicted"/>
<organism evidence="2">
    <name type="scientific">Herbiconiux sp. A18JL235</name>
    <dbReference type="NCBI Taxonomy" id="3152363"/>
    <lineage>
        <taxon>Bacteria</taxon>
        <taxon>Bacillati</taxon>
        <taxon>Actinomycetota</taxon>
        <taxon>Actinomycetes</taxon>
        <taxon>Micrococcales</taxon>
        <taxon>Microbacteriaceae</taxon>
        <taxon>Herbiconiux</taxon>
    </lineage>
</organism>
<dbReference type="EMBL" id="CP162511">
    <property type="protein sequence ID" value="XDI05839.1"/>
    <property type="molecule type" value="Genomic_DNA"/>
</dbReference>
<reference evidence="2" key="1">
    <citation type="submission" date="2024-05" db="EMBL/GenBank/DDBJ databases">
        <title>Herbiconiux sp. A18JL235.</title>
        <authorList>
            <person name="Zhang G."/>
        </authorList>
    </citation>
    <scope>NUCLEOTIDE SEQUENCE</scope>
    <source>
        <strain evidence="2">A18JL235</strain>
    </source>
</reference>
<feature type="domain" description="Transcription regulator PadR N-terminal" evidence="1">
    <location>
        <begin position="21"/>
        <end position="84"/>
    </location>
</feature>
<dbReference type="InterPro" id="IPR036388">
    <property type="entry name" value="WH-like_DNA-bd_sf"/>
</dbReference>
<dbReference type="InterPro" id="IPR005149">
    <property type="entry name" value="Tscrpt_reg_PadR_N"/>
</dbReference>
<sequence>MRDPYLPLTETVAYTLLALVEPGHGYAVMARVESMSDGEVRLAPGTMYGALENLEKQKLIARVANADARRKVYQITELGYRTLARDAERMAHLVSLFENTRGDASARDEKEEQR</sequence>